<comment type="caution">
    <text evidence="1">The sequence shown here is derived from an EMBL/GenBank/DDBJ whole genome shotgun (WGS) entry which is preliminary data.</text>
</comment>
<dbReference type="Proteomes" id="UP000597762">
    <property type="component" value="Unassembled WGS sequence"/>
</dbReference>
<dbReference type="AlphaFoldDB" id="A0A812DCE0"/>
<sequence length="241" mass="26160">MVHSGLPSIPKFLSICLPSGLRRSGGQQRGFLISSRTHFSSGCPSGWDGVWMIAPFRSTPLFLRFIFIPTSSSSSFPCGGQRPGVSSPIGWTIPSPVPSVFTRPAHYPIPAWREFIEPIQQVPFSFIRLCLQFPIFLYFFFWVPCPNLLLLFPYLGPPGVPGYATLYSVPKSFTVASCFNGRGQGAQSFLQNVTPQFNASIYASANRAFIGPLFRVAGSGDASAAKPAILSPRSSIASLTS</sequence>
<evidence type="ECO:0000313" key="1">
    <source>
        <dbReference type="EMBL" id="CAE1292466.1"/>
    </source>
</evidence>
<protein>
    <submittedName>
        <fullName evidence="1">Uncharacterized protein</fullName>
    </submittedName>
</protein>
<dbReference type="EMBL" id="CAHIKZ030002803">
    <property type="protein sequence ID" value="CAE1292466.1"/>
    <property type="molecule type" value="Genomic_DNA"/>
</dbReference>
<name>A0A812DCE0_ACAPH</name>
<keyword evidence="2" id="KW-1185">Reference proteome</keyword>
<proteinExistence type="predicted"/>
<reference evidence="1" key="1">
    <citation type="submission" date="2021-01" db="EMBL/GenBank/DDBJ databases">
        <authorList>
            <person name="Li R."/>
            <person name="Bekaert M."/>
        </authorList>
    </citation>
    <scope>NUCLEOTIDE SEQUENCE</scope>
    <source>
        <strain evidence="1">Farmed</strain>
    </source>
</reference>
<accession>A0A812DCE0</accession>
<evidence type="ECO:0000313" key="2">
    <source>
        <dbReference type="Proteomes" id="UP000597762"/>
    </source>
</evidence>
<organism evidence="1 2">
    <name type="scientific">Acanthosepion pharaonis</name>
    <name type="common">Pharaoh cuttlefish</name>
    <name type="synonym">Sepia pharaonis</name>
    <dbReference type="NCBI Taxonomy" id="158019"/>
    <lineage>
        <taxon>Eukaryota</taxon>
        <taxon>Metazoa</taxon>
        <taxon>Spiralia</taxon>
        <taxon>Lophotrochozoa</taxon>
        <taxon>Mollusca</taxon>
        <taxon>Cephalopoda</taxon>
        <taxon>Coleoidea</taxon>
        <taxon>Decapodiformes</taxon>
        <taxon>Sepiida</taxon>
        <taxon>Sepiina</taxon>
        <taxon>Sepiidae</taxon>
        <taxon>Acanthosepion</taxon>
    </lineage>
</organism>
<gene>
    <name evidence="1" type="ORF">SPHA_49289</name>
</gene>